<keyword evidence="1" id="KW-1133">Transmembrane helix</keyword>
<dbReference type="OrthoDB" id="8446952at2"/>
<keyword evidence="1" id="KW-0812">Transmembrane</keyword>
<evidence type="ECO:0000256" key="1">
    <source>
        <dbReference type="SAM" id="Phobius"/>
    </source>
</evidence>
<gene>
    <name evidence="2" type="ORF">OO17_03535</name>
</gene>
<dbReference type="AlphaFoldDB" id="A0A0D7F3D4"/>
<feature type="transmembrane region" description="Helical" evidence="1">
    <location>
        <begin position="89"/>
        <end position="109"/>
    </location>
</feature>
<protein>
    <submittedName>
        <fullName evidence="2">Uncharacterized protein</fullName>
    </submittedName>
</protein>
<feature type="transmembrane region" description="Helical" evidence="1">
    <location>
        <begin position="35"/>
        <end position="54"/>
    </location>
</feature>
<organism evidence="2 3">
    <name type="scientific">Rhodopseudomonas palustris</name>
    <dbReference type="NCBI Taxonomy" id="1076"/>
    <lineage>
        <taxon>Bacteria</taxon>
        <taxon>Pseudomonadati</taxon>
        <taxon>Pseudomonadota</taxon>
        <taxon>Alphaproteobacteria</taxon>
        <taxon>Hyphomicrobiales</taxon>
        <taxon>Nitrobacteraceae</taxon>
        <taxon>Rhodopseudomonas</taxon>
    </lineage>
</organism>
<feature type="transmembrane region" description="Helical" evidence="1">
    <location>
        <begin position="61"/>
        <end position="83"/>
    </location>
</feature>
<dbReference type="PATRIC" id="fig|1076.23.peg.6234"/>
<keyword evidence="1" id="KW-0472">Membrane</keyword>
<comment type="caution">
    <text evidence="2">The sequence shown here is derived from an EMBL/GenBank/DDBJ whole genome shotgun (WGS) entry which is preliminary data.</text>
</comment>
<dbReference type="Proteomes" id="UP000032515">
    <property type="component" value="Unassembled WGS sequence"/>
</dbReference>
<dbReference type="RefSeq" id="WP_044405750.1">
    <property type="nucleotide sequence ID" value="NZ_JXXE01000066.1"/>
</dbReference>
<reference evidence="2 3" key="1">
    <citation type="submission" date="2014-11" db="EMBL/GenBank/DDBJ databases">
        <title>Genomics and ecophysiology of heterotrophic nitrogen fixing bacteria isolated from estuarine surface water.</title>
        <authorList>
            <person name="Bentzon-Tilia M."/>
            <person name="Severin I."/>
            <person name="Hansen L.H."/>
            <person name="Riemann L."/>
        </authorList>
    </citation>
    <scope>NUCLEOTIDE SEQUENCE [LARGE SCALE GENOMIC DNA]</scope>
    <source>
        <strain evidence="2 3">BAL398</strain>
    </source>
</reference>
<dbReference type="EMBL" id="JXXE01000066">
    <property type="protein sequence ID" value="KIZ47584.1"/>
    <property type="molecule type" value="Genomic_DNA"/>
</dbReference>
<evidence type="ECO:0000313" key="2">
    <source>
        <dbReference type="EMBL" id="KIZ47584.1"/>
    </source>
</evidence>
<sequence>MNTTKAFIFTSRLFGILALCVGIAYWLGYDVPLELHMGLGVLLVIAVWGLAALAREQATQLALIAALWAAIVPVLGLLQVHLPLGETSWLLRVLHVVAGVGAIGLAEVLNKRIKRIAITG</sequence>
<feature type="transmembrane region" description="Helical" evidence="1">
    <location>
        <begin position="7"/>
        <end position="29"/>
    </location>
</feature>
<proteinExistence type="predicted"/>
<name>A0A0D7F3D4_RHOPL</name>
<accession>A0A0D7F3D4</accession>
<evidence type="ECO:0000313" key="3">
    <source>
        <dbReference type="Proteomes" id="UP000032515"/>
    </source>
</evidence>